<dbReference type="Pfam" id="PF00266">
    <property type="entry name" value="Aminotran_5"/>
    <property type="match status" value="1"/>
</dbReference>
<evidence type="ECO:0000259" key="3">
    <source>
        <dbReference type="Pfam" id="PF00266"/>
    </source>
</evidence>
<protein>
    <submittedName>
        <fullName evidence="4">Cysteine desulfurase</fullName>
    </submittedName>
</protein>
<dbReference type="PANTHER" id="PTHR11601">
    <property type="entry name" value="CYSTEINE DESULFURYLASE FAMILY MEMBER"/>
    <property type="match status" value="1"/>
</dbReference>
<dbReference type="AlphaFoldDB" id="A0A9D9GLG1"/>
<dbReference type="Gene3D" id="3.40.640.10">
    <property type="entry name" value="Type I PLP-dependent aspartate aminotransferase-like (Major domain)"/>
    <property type="match status" value="1"/>
</dbReference>
<dbReference type="InterPro" id="IPR015424">
    <property type="entry name" value="PyrdxlP-dep_Trfase"/>
</dbReference>
<dbReference type="InterPro" id="IPR000192">
    <property type="entry name" value="Aminotrans_V_dom"/>
</dbReference>
<comment type="caution">
    <text evidence="4">The sequence shown here is derived from an EMBL/GenBank/DDBJ whole genome shotgun (WGS) entry which is preliminary data.</text>
</comment>
<keyword evidence="2" id="KW-0663">Pyridoxal phosphate</keyword>
<reference evidence="4" key="1">
    <citation type="submission" date="2020-10" db="EMBL/GenBank/DDBJ databases">
        <authorList>
            <person name="Gilroy R."/>
        </authorList>
    </citation>
    <scope>NUCLEOTIDE SEQUENCE</scope>
    <source>
        <strain evidence="4">1748</strain>
    </source>
</reference>
<evidence type="ECO:0000313" key="4">
    <source>
        <dbReference type="EMBL" id="MBO8414187.1"/>
    </source>
</evidence>
<proteinExistence type="predicted"/>
<dbReference type="Proteomes" id="UP000823629">
    <property type="component" value="Unassembled WGS sequence"/>
</dbReference>
<dbReference type="PIRSF" id="PIRSF005572">
    <property type="entry name" value="NifS"/>
    <property type="match status" value="1"/>
</dbReference>
<evidence type="ECO:0000256" key="1">
    <source>
        <dbReference type="ARBA" id="ARBA00001933"/>
    </source>
</evidence>
<accession>A0A9D9GLG1</accession>
<dbReference type="PANTHER" id="PTHR11601:SF50">
    <property type="entry name" value="CYSTEINE DESULFURASE ISCS 2-RELATED"/>
    <property type="match status" value="1"/>
</dbReference>
<dbReference type="Gene3D" id="3.90.1150.10">
    <property type="entry name" value="Aspartate Aminotransferase, domain 1"/>
    <property type="match status" value="1"/>
</dbReference>
<evidence type="ECO:0000313" key="5">
    <source>
        <dbReference type="Proteomes" id="UP000823629"/>
    </source>
</evidence>
<dbReference type="SUPFAM" id="SSF53383">
    <property type="entry name" value="PLP-dependent transferases"/>
    <property type="match status" value="1"/>
</dbReference>
<dbReference type="GO" id="GO:0003824">
    <property type="term" value="F:catalytic activity"/>
    <property type="evidence" value="ECO:0007669"/>
    <property type="project" value="UniProtKB-ARBA"/>
</dbReference>
<name>A0A9D9GLG1_9BACL</name>
<reference evidence="4" key="2">
    <citation type="journal article" date="2021" name="PeerJ">
        <title>Extensive microbial diversity within the chicken gut microbiome revealed by metagenomics and culture.</title>
        <authorList>
            <person name="Gilroy R."/>
            <person name="Ravi A."/>
            <person name="Getino M."/>
            <person name="Pursley I."/>
            <person name="Horton D.L."/>
            <person name="Alikhan N.F."/>
            <person name="Baker D."/>
            <person name="Gharbi K."/>
            <person name="Hall N."/>
            <person name="Watson M."/>
            <person name="Adriaenssens E.M."/>
            <person name="Foster-Nyarko E."/>
            <person name="Jarju S."/>
            <person name="Secka A."/>
            <person name="Antonio M."/>
            <person name="Oren A."/>
            <person name="Chaudhuri R.R."/>
            <person name="La Ragione R."/>
            <person name="Hildebrand F."/>
            <person name="Pallen M.J."/>
        </authorList>
    </citation>
    <scope>NUCLEOTIDE SEQUENCE</scope>
    <source>
        <strain evidence="4">1748</strain>
    </source>
</reference>
<feature type="domain" description="Aminotransferase class V" evidence="3">
    <location>
        <begin position="2"/>
        <end position="351"/>
    </location>
</feature>
<dbReference type="EMBL" id="JADING010000050">
    <property type="protein sequence ID" value="MBO8414187.1"/>
    <property type="molecule type" value="Genomic_DNA"/>
</dbReference>
<organism evidence="4 5">
    <name type="scientific">Candidatus Scatoplasma merdavium</name>
    <dbReference type="NCBI Taxonomy" id="2840932"/>
    <lineage>
        <taxon>Bacteria</taxon>
        <taxon>Bacillati</taxon>
        <taxon>Bacillota</taxon>
        <taxon>Bacilli</taxon>
        <taxon>Bacillales</taxon>
        <taxon>Candidatus Scatoplasma</taxon>
    </lineage>
</organism>
<dbReference type="InterPro" id="IPR015421">
    <property type="entry name" value="PyrdxlP-dep_Trfase_major"/>
</dbReference>
<evidence type="ECO:0000256" key="2">
    <source>
        <dbReference type="ARBA" id="ARBA00022898"/>
    </source>
</evidence>
<dbReference type="Gene3D" id="1.10.260.50">
    <property type="match status" value="1"/>
</dbReference>
<dbReference type="InterPro" id="IPR015422">
    <property type="entry name" value="PyrdxlP-dep_Trfase_small"/>
</dbReference>
<sequence>MIYFDNASSGLLEKEVLSAFNKYSLEFYANPSSAHNLGSVSLQAIEKAKRQILKELNIPDYNLVFTSGATEGNNFLIEGIARRNFKVANKIITSKIEHPSVIQVFKALEKEGFQVVYLDVDKYGRIDLNELSNAIDNKTSLVSVMAVNNEVGTVEPVSEISKIVRKYPRCYFMSDVTQGILKTDLDYSLIDAFSMSGHKIGGLKSSGFVAFKKRIDILPLIKGGEQQDGYRSGTLNAPLICSLATAMRIGLAKKEERTKKANELKQYLVSKFNEMPDLIEIVSPQEHCSPFILNFALLHHKASVVVEALSQREIYVTTRSSCSSKSKGGSDVILAMGYSESIAENCIRLSFNGTEEIAQGEEFVAVLKELLHDIRRRD</sequence>
<gene>
    <name evidence="4" type="ORF">IAC78_01725</name>
</gene>
<dbReference type="InterPro" id="IPR016454">
    <property type="entry name" value="Cysteine_dSase"/>
</dbReference>
<comment type="cofactor">
    <cofactor evidence="1">
        <name>pyridoxal 5'-phosphate</name>
        <dbReference type="ChEBI" id="CHEBI:597326"/>
    </cofactor>
</comment>